<feature type="transmembrane region" description="Helical" evidence="9">
    <location>
        <begin position="353"/>
        <end position="378"/>
    </location>
</feature>
<evidence type="ECO:0000256" key="8">
    <source>
        <dbReference type="SAM" id="MobiDB-lite"/>
    </source>
</evidence>
<evidence type="ECO:0000256" key="2">
    <source>
        <dbReference type="ARBA" id="ARBA00005658"/>
    </source>
</evidence>
<feature type="transmembrane region" description="Helical" evidence="9">
    <location>
        <begin position="323"/>
        <end position="341"/>
    </location>
</feature>
<feature type="compositionally biased region" description="Acidic residues" evidence="8">
    <location>
        <begin position="535"/>
        <end position="553"/>
    </location>
</feature>
<keyword evidence="5 9" id="KW-0812">Transmembrane</keyword>
<proteinExistence type="inferred from homology"/>
<evidence type="ECO:0000313" key="10">
    <source>
        <dbReference type="EMBL" id="BAU57678.1"/>
    </source>
</evidence>
<feature type="transmembrane region" description="Helical" evidence="9">
    <location>
        <begin position="479"/>
        <end position="499"/>
    </location>
</feature>
<dbReference type="InterPro" id="IPR000060">
    <property type="entry name" value="BCCT_transptr"/>
</dbReference>
<keyword evidence="6 9" id="KW-1133">Transmembrane helix</keyword>
<evidence type="ECO:0000256" key="9">
    <source>
        <dbReference type="SAM" id="Phobius"/>
    </source>
</evidence>
<feature type="transmembrane region" description="Helical" evidence="9">
    <location>
        <begin position="414"/>
        <end position="441"/>
    </location>
</feature>
<feature type="transmembrane region" description="Helical" evidence="9">
    <location>
        <begin position="195"/>
        <end position="215"/>
    </location>
</feature>
<comment type="subcellular location">
    <subcellularLocation>
        <location evidence="1">Cell membrane</location>
        <topology evidence="1">Multi-pass membrane protein</topology>
    </subcellularLocation>
</comment>
<evidence type="ECO:0000256" key="3">
    <source>
        <dbReference type="ARBA" id="ARBA00022448"/>
    </source>
</evidence>
<accession>A0A0X8XA31</accession>
<name>A0A0X8XA31_HALHR</name>
<keyword evidence="7 9" id="KW-0472">Membrane</keyword>
<evidence type="ECO:0000256" key="4">
    <source>
        <dbReference type="ARBA" id="ARBA00022475"/>
    </source>
</evidence>
<dbReference type="EMBL" id="AP017372">
    <property type="protein sequence ID" value="BAU57678.1"/>
    <property type="molecule type" value="Genomic_DNA"/>
</dbReference>
<keyword evidence="11" id="KW-1185">Reference proteome</keyword>
<feature type="transmembrane region" description="Helical" evidence="9">
    <location>
        <begin position="150"/>
        <end position="168"/>
    </location>
</feature>
<gene>
    <name evidence="10" type="ORF">HH1059_09830</name>
</gene>
<feature type="region of interest" description="Disordered" evidence="8">
    <location>
        <begin position="510"/>
        <end position="553"/>
    </location>
</feature>
<dbReference type="KEGG" id="hhk:HH1059_09830"/>
<feature type="transmembrane region" description="Helical" evidence="9">
    <location>
        <begin position="267"/>
        <end position="291"/>
    </location>
</feature>
<evidence type="ECO:0000313" key="11">
    <source>
        <dbReference type="Proteomes" id="UP000218890"/>
    </source>
</evidence>
<dbReference type="RefSeq" id="WP_096408941.1">
    <property type="nucleotide sequence ID" value="NZ_AP017372.2"/>
</dbReference>
<evidence type="ECO:0000256" key="7">
    <source>
        <dbReference type="ARBA" id="ARBA00023136"/>
    </source>
</evidence>
<dbReference type="PANTHER" id="PTHR30047:SF7">
    <property type="entry name" value="HIGH-AFFINITY CHOLINE TRANSPORT PROTEIN"/>
    <property type="match status" value="1"/>
</dbReference>
<dbReference type="OrthoDB" id="9775735at2"/>
<evidence type="ECO:0000256" key="5">
    <source>
        <dbReference type="ARBA" id="ARBA00022692"/>
    </source>
</evidence>
<evidence type="ECO:0000256" key="1">
    <source>
        <dbReference type="ARBA" id="ARBA00004651"/>
    </source>
</evidence>
<keyword evidence="3" id="KW-0813">Transport</keyword>
<keyword evidence="4" id="KW-1003">Cell membrane</keyword>
<feature type="transmembrane region" description="Helical" evidence="9">
    <location>
        <begin position="94"/>
        <end position="115"/>
    </location>
</feature>
<dbReference type="Pfam" id="PF02028">
    <property type="entry name" value="BCCT"/>
    <property type="match status" value="1"/>
</dbReference>
<dbReference type="Proteomes" id="UP000218890">
    <property type="component" value="Chromosome"/>
</dbReference>
<feature type="transmembrane region" description="Helical" evidence="9">
    <location>
        <begin position="55"/>
        <end position="74"/>
    </location>
</feature>
<reference evidence="10" key="1">
    <citation type="submission" date="2016-02" db="EMBL/GenBank/DDBJ databases">
        <title>Halorhodospira halochloris DSM-1059 complete genome, version 2.</title>
        <authorList>
            <person name="Tsukatani Y."/>
        </authorList>
    </citation>
    <scope>NUCLEOTIDE SEQUENCE</scope>
    <source>
        <strain evidence="10">DSM 1059</strain>
    </source>
</reference>
<evidence type="ECO:0000256" key="6">
    <source>
        <dbReference type="ARBA" id="ARBA00022989"/>
    </source>
</evidence>
<feature type="transmembrane region" description="Helical" evidence="9">
    <location>
        <begin position="453"/>
        <end position="473"/>
    </location>
</feature>
<feature type="transmembrane region" description="Helical" evidence="9">
    <location>
        <begin position="235"/>
        <end position="255"/>
    </location>
</feature>
<sequence length="553" mass="60324">MQNVATRGFFKGMSPRVTAVSTVVIAASALAGAIYPEQLEELVTGFRESLTPFLQWYYVIIVAAFLLLVIWLGVGRYKNVRLGQDHEVPEFRTFSWLTMLFAAGMGVGLIFWAVAEPISHFDSNPFLLPGDDPSEAANTALRLAYFHWGFNGWAVFSLVALILAYFSFRRGLPLTMRSAFYPLIGRNIHGRWGDAIDILAVFATVFGIATTLGLGIQQLNAGLDELLGIGIEAHWQIIIGATVMAIATISVLFGVASGVRLVSEANFWMSSAILLFFLLWGPTNYLLALIVQSTGDYLQSLFNLSFYTHANAPGADWQAEWTLFYWGWWIAWAPFVGIFIARISRGRKLRDFVMGVLMVPTGITIVWIGLFGGNAIYIELFGSGGIVEATQRDVTTAVYRTIELMDAGRVATGASILITVLIGTYLITSANAGILVTQTLLSNGSTDISRTHTVIWGTVIALVTVVLLTAGGLATLQGAVIAAALPFSFIILGMIVGLIRALEDERFAAEPGERATPPMEPWAQAETEWTVEGSASEETETATDQETDQYQEQ</sequence>
<dbReference type="GO" id="GO:0005886">
    <property type="term" value="C:plasma membrane"/>
    <property type="evidence" value="ECO:0007669"/>
    <property type="project" value="UniProtKB-SubCell"/>
</dbReference>
<dbReference type="NCBIfam" id="TIGR00842">
    <property type="entry name" value="bcct"/>
    <property type="match status" value="1"/>
</dbReference>
<dbReference type="GO" id="GO:0022857">
    <property type="term" value="F:transmembrane transporter activity"/>
    <property type="evidence" value="ECO:0007669"/>
    <property type="project" value="InterPro"/>
</dbReference>
<dbReference type="PANTHER" id="PTHR30047">
    <property type="entry name" value="HIGH-AFFINITY CHOLINE TRANSPORT PROTEIN-RELATED"/>
    <property type="match status" value="1"/>
</dbReference>
<organism evidence="10 11">
    <name type="scientific">Halorhodospira halochloris</name>
    <name type="common">Ectothiorhodospira halochloris</name>
    <dbReference type="NCBI Taxonomy" id="1052"/>
    <lineage>
        <taxon>Bacteria</taxon>
        <taxon>Pseudomonadati</taxon>
        <taxon>Pseudomonadota</taxon>
        <taxon>Gammaproteobacteria</taxon>
        <taxon>Chromatiales</taxon>
        <taxon>Ectothiorhodospiraceae</taxon>
        <taxon>Halorhodospira</taxon>
    </lineage>
</organism>
<comment type="similarity">
    <text evidence="2">Belongs to the BCCT transporter (TC 2.A.15) family.</text>
</comment>
<protein>
    <submittedName>
        <fullName evidence="10">High-affinity choline uptake protein BetT</fullName>
    </submittedName>
</protein>
<dbReference type="AlphaFoldDB" id="A0A0X8XA31"/>